<proteinExistence type="predicted"/>
<name>A0A6G1DLX0_9ORYZ</name>
<gene>
    <name evidence="2" type="ORF">E2562_018961</name>
</gene>
<dbReference type="EMBL" id="SPHZ02000006">
    <property type="protein sequence ID" value="KAF0912713.1"/>
    <property type="molecule type" value="Genomic_DNA"/>
</dbReference>
<dbReference type="AlphaFoldDB" id="A0A6G1DLX0"/>
<evidence type="ECO:0000313" key="2">
    <source>
        <dbReference type="EMBL" id="KAF0912713.1"/>
    </source>
</evidence>
<dbReference type="Proteomes" id="UP000479710">
    <property type="component" value="Unassembled WGS sequence"/>
</dbReference>
<feature type="region of interest" description="Disordered" evidence="1">
    <location>
        <begin position="72"/>
        <end position="100"/>
    </location>
</feature>
<evidence type="ECO:0000313" key="3">
    <source>
        <dbReference type="Proteomes" id="UP000479710"/>
    </source>
</evidence>
<evidence type="ECO:0000256" key="1">
    <source>
        <dbReference type="SAM" id="MobiDB-lite"/>
    </source>
</evidence>
<comment type="caution">
    <text evidence="2">The sequence shown here is derived from an EMBL/GenBank/DDBJ whole genome shotgun (WGS) entry which is preliminary data.</text>
</comment>
<organism evidence="2 3">
    <name type="scientific">Oryza meyeriana var. granulata</name>
    <dbReference type="NCBI Taxonomy" id="110450"/>
    <lineage>
        <taxon>Eukaryota</taxon>
        <taxon>Viridiplantae</taxon>
        <taxon>Streptophyta</taxon>
        <taxon>Embryophyta</taxon>
        <taxon>Tracheophyta</taxon>
        <taxon>Spermatophyta</taxon>
        <taxon>Magnoliopsida</taxon>
        <taxon>Liliopsida</taxon>
        <taxon>Poales</taxon>
        <taxon>Poaceae</taxon>
        <taxon>BOP clade</taxon>
        <taxon>Oryzoideae</taxon>
        <taxon>Oryzeae</taxon>
        <taxon>Oryzinae</taxon>
        <taxon>Oryza</taxon>
        <taxon>Oryza meyeriana</taxon>
    </lineage>
</organism>
<accession>A0A6G1DLX0</accession>
<protein>
    <submittedName>
        <fullName evidence="2">Uncharacterized protein</fullName>
    </submittedName>
</protein>
<sequence>MAYASSVDTHVCRRRRRKRRLSQRIADECHRAAPSASPPRRTPGGCSAVVQLPPPPLVRRLRLFQVQPALVGSSSASTAPAHRPTPLPPIHGFLSPQLQI</sequence>
<reference evidence="2 3" key="1">
    <citation type="submission" date="2019-11" db="EMBL/GenBank/DDBJ databases">
        <title>Whole genome sequence of Oryza granulata.</title>
        <authorList>
            <person name="Li W."/>
        </authorList>
    </citation>
    <scope>NUCLEOTIDE SEQUENCE [LARGE SCALE GENOMIC DNA]</scope>
    <source>
        <strain evidence="3">cv. Menghai</strain>
        <tissue evidence="2">Leaf</tissue>
    </source>
</reference>
<feature type="region of interest" description="Disordered" evidence="1">
    <location>
        <begin position="1"/>
        <end position="47"/>
    </location>
</feature>
<feature type="compositionally biased region" description="Basic residues" evidence="1">
    <location>
        <begin position="12"/>
        <end position="22"/>
    </location>
</feature>
<keyword evidence="3" id="KW-1185">Reference proteome</keyword>